<dbReference type="EMBL" id="SBLC01000007">
    <property type="protein sequence ID" value="RWY42437.1"/>
    <property type="molecule type" value="Genomic_DNA"/>
</dbReference>
<dbReference type="AlphaFoldDB" id="A0A444MDE2"/>
<name>A0A444MDE2_9RHOB</name>
<gene>
    <name evidence="2" type="ORF">EP867_06800</name>
</gene>
<keyword evidence="1" id="KW-0472">Membrane</keyword>
<dbReference type="PROSITE" id="PS51257">
    <property type="entry name" value="PROKAR_LIPOPROTEIN"/>
    <property type="match status" value="1"/>
</dbReference>
<proteinExistence type="predicted"/>
<dbReference type="OrthoDB" id="6865449at2"/>
<feature type="transmembrane region" description="Helical" evidence="1">
    <location>
        <begin position="502"/>
        <end position="525"/>
    </location>
</feature>
<evidence type="ECO:0000256" key="1">
    <source>
        <dbReference type="SAM" id="Phobius"/>
    </source>
</evidence>
<keyword evidence="1" id="KW-0812">Transmembrane</keyword>
<accession>A0A444MDE2</accession>
<evidence type="ECO:0000313" key="2">
    <source>
        <dbReference type="EMBL" id="RWY42437.1"/>
    </source>
</evidence>
<sequence length="531" mass="57936">MWTDRSDIYLRSEERSPEERHLIQAWLGGQSCDFELVDNTPQVRIAAAILFELLQKDLPPRSRLHLSGAVIEGGLNLCPRTADVAISFTACCFQEPVFISGGGVGDLTLRGCKLPGLIGVSAQFDGDIQITETEIEGVLDLTSAKLSGSLKLSAVSIREPKGSTQIARHPDAPACGAILSNLQAGGGVHLNEVASCGPAQMPALVTGTNLTISSCCFQAPPDEFALCLDNVRVGDNLQLLGCRVPQGKVSLRNASAGCLTDDEAFWSQCAQGYIIDGLSYPHMPSECLRSVQYRIDWLTRGSTSGGSFASQPWRQFAHVLRENADDSAAREILMAREKLYISHEQESIRQRTLAEYCEAFRNANLVALTKALFGTGDYLLRWIWAFLKWSVIGFGYSPQRPFWISLVLVTLGTMLAGYGFEMGVFVPASDQILTSEDWLNAVAINPIAPTAVWSESPSALHYEEFSPFLFALDTYLPVMDLGQEKNWVVTTTTDEGDMGRHIWFAFQAAGWIVTSLGIAAVAGLVQKGRND</sequence>
<feature type="transmembrane region" description="Helical" evidence="1">
    <location>
        <begin position="378"/>
        <end position="396"/>
    </location>
</feature>
<dbReference type="RefSeq" id="WP_128487464.1">
    <property type="nucleotide sequence ID" value="NZ_JBHLXB010000016.1"/>
</dbReference>
<feature type="transmembrane region" description="Helical" evidence="1">
    <location>
        <begin position="403"/>
        <end position="420"/>
    </location>
</feature>
<evidence type="ECO:0000313" key="3">
    <source>
        <dbReference type="Proteomes" id="UP000287168"/>
    </source>
</evidence>
<dbReference type="Proteomes" id="UP000287168">
    <property type="component" value="Unassembled WGS sequence"/>
</dbReference>
<keyword evidence="1" id="KW-1133">Transmembrane helix</keyword>
<organism evidence="2 3">
    <name type="scientific">Falsigemmobacter intermedius</name>
    <dbReference type="NCBI Taxonomy" id="1553448"/>
    <lineage>
        <taxon>Bacteria</taxon>
        <taxon>Pseudomonadati</taxon>
        <taxon>Pseudomonadota</taxon>
        <taxon>Alphaproteobacteria</taxon>
        <taxon>Rhodobacterales</taxon>
        <taxon>Paracoccaceae</taxon>
        <taxon>Falsigemmobacter</taxon>
    </lineage>
</organism>
<comment type="caution">
    <text evidence="2">The sequence shown here is derived from an EMBL/GenBank/DDBJ whole genome shotgun (WGS) entry which is preliminary data.</text>
</comment>
<reference evidence="2 3" key="1">
    <citation type="journal article" date="2015" name="Int. J. Syst. Evol. Microbiol.">
        <title>Gemmobacter intermedius sp. nov., isolated from a white stork (Ciconia ciconia).</title>
        <authorList>
            <person name="Kampfer P."/>
            <person name="Jerzak L."/>
            <person name="Wilharm G."/>
            <person name="Golke J."/>
            <person name="Busse H.J."/>
            <person name="Glaeser S.P."/>
        </authorList>
    </citation>
    <scope>NUCLEOTIDE SEQUENCE [LARGE SCALE GENOMIC DNA]</scope>
    <source>
        <strain evidence="2 3">119/4</strain>
    </source>
</reference>
<protein>
    <recommendedName>
        <fullName evidence="4">Oxidoreductase</fullName>
    </recommendedName>
</protein>
<evidence type="ECO:0008006" key="4">
    <source>
        <dbReference type="Google" id="ProtNLM"/>
    </source>
</evidence>
<keyword evidence="3" id="KW-1185">Reference proteome</keyword>